<evidence type="ECO:0000313" key="4">
    <source>
        <dbReference type="EMBL" id="PTM47884.1"/>
    </source>
</evidence>
<reference evidence="4 5" key="1">
    <citation type="submission" date="2018-04" db="EMBL/GenBank/DDBJ databases">
        <title>Genomic Encyclopedia of Type Strains, Phase III (KMG-III): the genomes of soil and plant-associated and newly described type strains.</title>
        <authorList>
            <person name="Whitman W."/>
        </authorList>
    </citation>
    <scope>NUCLEOTIDE SEQUENCE [LARGE SCALE GENOMIC DNA]</scope>
    <source>
        <strain evidence="4 5">NW12</strain>
    </source>
</reference>
<dbReference type="SMART" id="SM00248">
    <property type="entry name" value="ANK"/>
    <property type="match status" value="3"/>
</dbReference>
<dbReference type="EMBL" id="PZZN01000001">
    <property type="protein sequence ID" value="PTM47884.1"/>
    <property type="molecule type" value="Genomic_DNA"/>
</dbReference>
<sequence length="218" mass="23206">MSYIRQCPALTTGAKTMGALLMGAVIALPVATLIAPHVAHAQNQSEGYKFLNAVRESKNNEVLEMLGRPGSSIVNARDVSTGEGALHIVIKRADETYLRFLLQKGADANLRDGKGNTPLLLAVTLGQTDMIPILTAAGANPNLANSAGETPLIRAVQRRDIAMIRVLLNENADPDQADIIAGMSARDYAKQDGRNVVVTKLLADAPKKTRKAVSGPKF</sequence>
<keyword evidence="5" id="KW-1185">Reference proteome</keyword>
<name>A0A2T4YVP1_9SPHN</name>
<gene>
    <name evidence="4" type="ORF">C8J24_1289</name>
</gene>
<dbReference type="InterPro" id="IPR002110">
    <property type="entry name" value="Ankyrin_rpt"/>
</dbReference>
<feature type="repeat" description="ANK" evidence="3">
    <location>
        <begin position="147"/>
        <end position="179"/>
    </location>
</feature>
<comment type="caution">
    <text evidence="4">The sequence shown here is derived from an EMBL/GenBank/DDBJ whole genome shotgun (WGS) entry which is preliminary data.</text>
</comment>
<evidence type="ECO:0000313" key="5">
    <source>
        <dbReference type="Proteomes" id="UP000240996"/>
    </source>
</evidence>
<proteinExistence type="predicted"/>
<feature type="repeat" description="ANK" evidence="3">
    <location>
        <begin position="81"/>
        <end position="113"/>
    </location>
</feature>
<organism evidence="4 5">
    <name type="scientific">Sphingomonas aerolata</name>
    <dbReference type="NCBI Taxonomy" id="185951"/>
    <lineage>
        <taxon>Bacteria</taxon>
        <taxon>Pseudomonadati</taxon>
        <taxon>Pseudomonadota</taxon>
        <taxon>Alphaproteobacteria</taxon>
        <taxon>Sphingomonadales</taxon>
        <taxon>Sphingomonadaceae</taxon>
        <taxon>Sphingomonas</taxon>
    </lineage>
</organism>
<keyword evidence="1" id="KW-0677">Repeat</keyword>
<evidence type="ECO:0000256" key="1">
    <source>
        <dbReference type="ARBA" id="ARBA00022737"/>
    </source>
</evidence>
<dbReference type="PANTHER" id="PTHR24201:SF2">
    <property type="entry name" value="ANKYRIN REPEAT DOMAIN-CONTAINING PROTEIN 42"/>
    <property type="match status" value="1"/>
</dbReference>
<dbReference type="RefSeq" id="WP_244180452.1">
    <property type="nucleotide sequence ID" value="NZ_PZZN01000001.1"/>
</dbReference>
<dbReference type="Pfam" id="PF00023">
    <property type="entry name" value="Ank"/>
    <property type="match status" value="1"/>
</dbReference>
<dbReference type="PROSITE" id="PS50297">
    <property type="entry name" value="ANK_REP_REGION"/>
    <property type="match status" value="3"/>
</dbReference>
<dbReference type="InterPro" id="IPR050776">
    <property type="entry name" value="Ank_Repeat/CDKN_Inhibitor"/>
</dbReference>
<accession>A0A2T4YVP1</accession>
<dbReference type="Proteomes" id="UP000240996">
    <property type="component" value="Unassembled WGS sequence"/>
</dbReference>
<protein>
    <submittedName>
        <fullName evidence="4">Ankyrin repeat protein</fullName>
    </submittedName>
</protein>
<dbReference type="InterPro" id="IPR036770">
    <property type="entry name" value="Ankyrin_rpt-contain_sf"/>
</dbReference>
<dbReference type="Pfam" id="PF12796">
    <property type="entry name" value="Ank_2"/>
    <property type="match status" value="1"/>
</dbReference>
<keyword evidence="2 3" id="KW-0040">ANK repeat</keyword>
<dbReference type="AlphaFoldDB" id="A0A2T4YVP1"/>
<dbReference type="PROSITE" id="PS50088">
    <property type="entry name" value="ANK_REPEAT"/>
    <property type="match status" value="3"/>
</dbReference>
<dbReference type="PANTHER" id="PTHR24201">
    <property type="entry name" value="ANK_REP_REGION DOMAIN-CONTAINING PROTEIN"/>
    <property type="match status" value="1"/>
</dbReference>
<evidence type="ECO:0000256" key="2">
    <source>
        <dbReference type="ARBA" id="ARBA00023043"/>
    </source>
</evidence>
<dbReference type="Gene3D" id="1.25.40.20">
    <property type="entry name" value="Ankyrin repeat-containing domain"/>
    <property type="match status" value="1"/>
</dbReference>
<evidence type="ECO:0000256" key="3">
    <source>
        <dbReference type="PROSITE-ProRule" id="PRU00023"/>
    </source>
</evidence>
<dbReference type="SUPFAM" id="SSF48403">
    <property type="entry name" value="Ankyrin repeat"/>
    <property type="match status" value="1"/>
</dbReference>
<feature type="repeat" description="ANK" evidence="3">
    <location>
        <begin position="114"/>
        <end position="146"/>
    </location>
</feature>